<dbReference type="RefSeq" id="WP_151675454.1">
    <property type="nucleotide sequence ID" value="NZ_BKCG01000015.1"/>
</dbReference>
<protein>
    <recommendedName>
        <fullName evidence="4">DUF5367 domain-containing protein</fullName>
    </recommendedName>
</protein>
<dbReference type="EMBL" id="BKCG01000015">
    <property type="protein sequence ID" value="GER61026.1"/>
    <property type="molecule type" value="Genomic_DNA"/>
</dbReference>
<proteinExistence type="predicted"/>
<feature type="transmembrane region" description="Helical" evidence="1">
    <location>
        <begin position="70"/>
        <end position="90"/>
    </location>
</feature>
<evidence type="ECO:0000313" key="2">
    <source>
        <dbReference type="EMBL" id="GER61026.1"/>
    </source>
</evidence>
<evidence type="ECO:0000256" key="1">
    <source>
        <dbReference type="SAM" id="Phobius"/>
    </source>
</evidence>
<evidence type="ECO:0000313" key="3">
    <source>
        <dbReference type="Proteomes" id="UP000326509"/>
    </source>
</evidence>
<dbReference type="OrthoDB" id="8479580at2"/>
<feature type="transmembrane region" description="Helical" evidence="1">
    <location>
        <begin position="102"/>
        <end position="121"/>
    </location>
</feature>
<name>A0A5J4J151_9FLAO</name>
<keyword evidence="1" id="KW-0472">Membrane</keyword>
<comment type="caution">
    <text evidence="2">The sequence shown here is derived from an EMBL/GenBank/DDBJ whole genome shotgun (WGS) entry which is preliminary data.</text>
</comment>
<dbReference type="Pfam" id="PF17329">
    <property type="entry name" value="DUF5367"/>
    <property type="match status" value="1"/>
</dbReference>
<dbReference type="AlphaFoldDB" id="A0A5J4J151"/>
<evidence type="ECO:0008006" key="4">
    <source>
        <dbReference type="Google" id="ProtNLM"/>
    </source>
</evidence>
<gene>
    <name evidence="2" type="ORF">ULMA_31340</name>
</gene>
<keyword evidence="1" id="KW-0812">Transmembrane</keyword>
<accession>A0A5J4J151</accession>
<feature type="transmembrane region" description="Helical" evidence="1">
    <location>
        <begin position="35"/>
        <end position="58"/>
    </location>
</feature>
<dbReference type="InterPro" id="IPR020509">
    <property type="entry name" value="Uncharacterised_YnzE"/>
</dbReference>
<reference evidence="2 3" key="1">
    <citation type="submission" date="2019-08" db="EMBL/GenBank/DDBJ databases">
        <title>Draft genome sequence of Ulvibacter marinus type strain NBRC 109484.</title>
        <authorList>
            <person name="Kawano K."/>
            <person name="Ushijima N."/>
            <person name="Kihara M."/>
            <person name="Itoh H."/>
        </authorList>
    </citation>
    <scope>NUCLEOTIDE SEQUENCE [LARGE SCALE GENOMIC DNA]</scope>
    <source>
        <strain evidence="2 3">NBRC 109484</strain>
    </source>
</reference>
<keyword evidence="3" id="KW-1185">Reference proteome</keyword>
<sequence>MNYKIFSLIIGFTIWLLATIAFRVAGQYFFLTDNLFVLIGLYLAVIPFLGFVATWFFNKYKLGKLESAQSAVIMVLPGMILDTFCIEFFAKVFPNLPETDGATFGSWLMWAYATVLVFGLIRKDK</sequence>
<organism evidence="2 3">
    <name type="scientific">Patiriisocius marinus</name>
    <dbReference type="NCBI Taxonomy" id="1397112"/>
    <lineage>
        <taxon>Bacteria</taxon>
        <taxon>Pseudomonadati</taxon>
        <taxon>Bacteroidota</taxon>
        <taxon>Flavobacteriia</taxon>
        <taxon>Flavobacteriales</taxon>
        <taxon>Flavobacteriaceae</taxon>
        <taxon>Patiriisocius</taxon>
    </lineage>
</organism>
<dbReference type="Proteomes" id="UP000326509">
    <property type="component" value="Unassembled WGS sequence"/>
</dbReference>
<keyword evidence="1" id="KW-1133">Transmembrane helix</keyword>